<feature type="chain" id="PRO_5002710920" evidence="1">
    <location>
        <begin position="26"/>
        <end position="109"/>
    </location>
</feature>
<dbReference type="AlphaFoldDB" id="A7ICQ0"/>
<sequence>MRYTQVFYCHFAILCFLALAGPARADTVAAAATAQPAGAPQDRTAIVEDDVAGAFRFIIDGREVARLDTEGLHVRKSVTYGGTINDVGEAFYEKTLVDKPARAHAEGAR</sequence>
<name>A7ICQ0_XANP2</name>
<evidence type="ECO:0000313" key="2">
    <source>
        <dbReference type="EMBL" id="ABS65793.1"/>
    </source>
</evidence>
<accession>A7ICQ0</accession>
<dbReference type="Proteomes" id="UP000002417">
    <property type="component" value="Chromosome"/>
</dbReference>
<organism evidence="2 3">
    <name type="scientific">Xanthobacter autotrophicus (strain ATCC BAA-1158 / Py2)</name>
    <dbReference type="NCBI Taxonomy" id="78245"/>
    <lineage>
        <taxon>Bacteria</taxon>
        <taxon>Pseudomonadati</taxon>
        <taxon>Pseudomonadota</taxon>
        <taxon>Alphaproteobacteria</taxon>
        <taxon>Hyphomicrobiales</taxon>
        <taxon>Xanthobacteraceae</taxon>
        <taxon>Xanthobacter</taxon>
    </lineage>
</organism>
<dbReference type="KEGG" id="xau:Xaut_0537"/>
<dbReference type="EMBL" id="CP000781">
    <property type="protein sequence ID" value="ABS65793.1"/>
    <property type="molecule type" value="Genomic_DNA"/>
</dbReference>
<proteinExistence type="predicted"/>
<dbReference type="STRING" id="78245.Xaut_0537"/>
<keyword evidence="1" id="KW-0732">Signal</keyword>
<feature type="signal peptide" evidence="1">
    <location>
        <begin position="1"/>
        <end position="25"/>
    </location>
</feature>
<keyword evidence="3" id="KW-1185">Reference proteome</keyword>
<dbReference type="OrthoDB" id="8086164at2"/>
<protein>
    <submittedName>
        <fullName evidence="2">Uncharacterized protein</fullName>
    </submittedName>
</protein>
<gene>
    <name evidence="2" type="ordered locus">Xaut_0537</name>
</gene>
<reference evidence="2 3" key="1">
    <citation type="submission" date="2007-07" db="EMBL/GenBank/DDBJ databases">
        <title>Complete sequence of chromosome of Xanthobacter autotrophicus Py2.</title>
        <authorList>
            <consortium name="US DOE Joint Genome Institute"/>
            <person name="Copeland A."/>
            <person name="Lucas S."/>
            <person name="Lapidus A."/>
            <person name="Barry K."/>
            <person name="Glavina del Rio T."/>
            <person name="Hammon N."/>
            <person name="Israni S."/>
            <person name="Dalin E."/>
            <person name="Tice H."/>
            <person name="Pitluck S."/>
            <person name="Sims D."/>
            <person name="Brettin T."/>
            <person name="Bruce D."/>
            <person name="Detter J.C."/>
            <person name="Han C."/>
            <person name="Tapia R."/>
            <person name="Brainard J."/>
            <person name="Schmutz J."/>
            <person name="Larimer F."/>
            <person name="Land M."/>
            <person name="Hauser L."/>
            <person name="Kyrpides N."/>
            <person name="Kim E."/>
            <person name="Ensigns S.A."/>
            <person name="Richardson P."/>
        </authorList>
    </citation>
    <scope>NUCLEOTIDE SEQUENCE [LARGE SCALE GENOMIC DNA]</scope>
    <source>
        <strain evidence="3">ATCC BAA-1158 / Py2</strain>
    </source>
</reference>
<evidence type="ECO:0000256" key="1">
    <source>
        <dbReference type="SAM" id="SignalP"/>
    </source>
</evidence>
<evidence type="ECO:0000313" key="3">
    <source>
        <dbReference type="Proteomes" id="UP000002417"/>
    </source>
</evidence>
<dbReference type="HOGENOM" id="CLU_2182924_0_0_5"/>